<keyword evidence="2" id="KW-0812">Transmembrane</keyword>
<dbReference type="OrthoDB" id="2149840at2759"/>
<sequence length="738" mass="83340">MIRCAPIGSLFSSPTSCLSCYWQFLDQAVHRCFSEELRGSRDWSLLKRRGGCGLLVLGVHAAGEGEEPRDQAASRETLQPLYLKRDALDSGKTLRKRRGKRRKGQQLQQDPGRGDRRLGPMGCPTCPYALCFLSALSLLLLVTSSSAPSTLHGPTDLRASHLKMDQALLFIHNELRNEKLDVFWCSDQCNQCTYQPLVSRVKENGSTAVDAKHSLTLQLNQTSGTGELCRVHYRFREFGNYSLWVKVNASDNGKVTCAITIDQNPDYSYLPILIAFLVFLGISFFYLLGSCVLRIDAVRNFLCKKMHPIETDRLINSELGTPSGPGVYSHEGTWNISSNAHNRLRSLDTFRGLALTIMVFVNYGGGGYWFFKHQSWNGLTLADLVFPWFVFIMGTSIYLSLNSMLRKGDSRWKLFGKVLWRSSQLFLIGLFVINENYCHGPLSWSELRIMGVLQRLSLTYLAVSALELLFAKPAHDHPETCTWLLLQDVVVFWPQWLVILALEATWLCLTFLLPVPDCPKGYLGPGGIGDFGKFPNCTGGAAGYIDRILLGEGHIYQHPTSNVIYKTTMPYDPEGILGTINSVVIAFLGLQAGKIYIFYKNRHKQVLGRFFIWSVFLGVVSAILTKCSTNDGFIPVNKNLWSLSYVTTLSCFAFFLLLVIYFLVDVKNVWSGVPFYYPGMNSILVYVGHEIFANYFPFSWKMQDVQSHGEHLAQNLLATSIWVLISYILYKKKIFWKI</sequence>
<feature type="transmembrane region" description="Helical" evidence="2">
    <location>
        <begin position="712"/>
        <end position="730"/>
    </location>
</feature>
<feature type="domain" description="Heparan-alpha-glucosaminide N-acetyltransferase catalytic" evidence="3">
    <location>
        <begin position="343"/>
        <end position="461"/>
    </location>
</feature>
<feature type="transmembrane region" description="Helical" evidence="2">
    <location>
        <begin position="267"/>
        <end position="289"/>
    </location>
</feature>
<keyword evidence="2" id="KW-1133">Transmembrane helix</keyword>
<reference evidence="4" key="2">
    <citation type="submission" date="2025-09" db="UniProtKB">
        <authorList>
            <consortium name="Ensembl"/>
        </authorList>
    </citation>
    <scope>IDENTIFICATION</scope>
</reference>
<keyword evidence="2" id="KW-0472">Membrane</keyword>
<feature type="transmembrane region" description="Helical" evidence="2">
    <location>
        <begin position="644"/>
        <end position="663"/>
    </location>
</feature>
<feature type="region of interest" description="Disordered" evidence="1">
    <location>
        <begin position="93"/>
        <end position="118"/>
    </location>
</feature>
<dbReference type="PANTHER" id="PTHR31061:SF37">
    <property type="entry name" value="HEPARAN-ALPHA-GLUCOSAMINIDE N-ACETYLTRANSFERASE"/>
    <property type="match status" value="1"/>
</dbReference>
<feature type="transmembrane region" description="Helical" evidence="2">
    <location>
        <begin position="483"/>
        <end position="513"/>
    </location>
</feature>
<dbReference type="AlphaFoldDB" id="A0A8C5LQ93"/>
<feature type="compositionally biased region" description="Basic residues" evidence="1">
    <location>
        <begin position="93"/>
        <end position="104"/>
    </location>
</feature>
<feature type="transmembrane region" description="Helical" evidence="2">
    <location>
        <begin position="606"/>
        <end position="624"/>
    </location>
</feature>
<accession>A0A8C5LQ93</accession>
<evidence type="ECO:0000313" key="5">
    <source>
        <dbReference type="Proteomes" id="UP000694569"/>
    </source>
</evidence>
<feature type="transmembrane region" description="Helical" evidence="2">
    <location>
        <begin position="352"/>
        <end position="371"/>
    </location>
</feature>
<proteinExistence type="predicted"/>
<evidence type="ECO:0000256" key="2">
    <source>
        <dbReference type="SAM" id="Phobius"/>
    </source>
</evidence>
<dbReference type="Ensembl" id="ENSLLET00000003712.1">
    <property type="protein sequence ID" value="ENSLLEP00000003544.1"/>
    <property type="gene ID" value="ENSLLEG00000002203.1"/>
</dbReference>
<dbReference type="Pfam" id="PF07786">
    <property type="entry name" value="HGSNAT_cat"/>
    <property type="match status" value="1"/>
</dbReference>
<gene>
    <name evidence="4" type="primary">HGSNAT</name>
</gene>
<feature type="transmembrane region" description="Helical" evidence="2">
    <location>
        <begin position="675"/>
        <end position="692"/>
    </location>
</feature>
<dbReference type="Proteomes" id="UP000694569">
    <property type="component" value="Unplaced"/>
</dbReference>
<feature type="transmembrane region" description="Helical" evidence="2">
    <location>
        <begin position="383"/>
        <end position="402"/>
    </location>
</feature>
<evidence type="ECO:0000313" key="4">
    <source>
        <dbReference type="Ensembl" id="ENSLLEP00000003544.1"/>
    </source>
</evidence>
<dbReference type="GeneTree" id="ENSGT00390000001491"/>
<evidence type="ECO:0000256" key="1">
    <source>
        <dbReference type="SAM" id="MobiDB-lite"/>
    </source>
</evidence>
<organism evidence="4 5">
    <name type="scientific">Leptobrachium leishanense</name>
    <name type="common">Leishan spiny toad</name>
    <dbReference type="NCBI Taxonomy" id="445787"/>
    <lineage>
        <taxon>Eukaryota</taxon>
        <taxon>Metazoa</taxon>
        <taxon>Chordata</taxon>
        <taxon>Craniata</taxon>
        <taxon>Vertebrata</taxon>
        <taxon>Euteleostomi</taxon>
        <taxon>Amphibia</taxon>
        <taxon>Batrachia</taxon>
        <taxon>Anura</taxon>
        <taxon>Pelobatoidea</taxon>
        <taxon>Megophryidae</taxon>
        <taxon>Leptobrachium</taxon>
    </lineage>
</organism>
<protein>
    <submittedName>
        <fullName evidence="4">Heparan-alpha-glucosaminide N-acetyltransferase</fullName>
    </submittedName>
</protein>
<keyword evidence="5" id="KW-1185">Reference proteome</keyword>
<evidence type="ECO:0000259" key="3">
    <source>
        <dbReference type="Pfam" id="PF07786"/>
    </source>
</evidence>
<feature type="transmembrane region" description="Helical" evidence="2">
    <location>
        <begin position="576"/>
        <end position="599"/>
    </location>
</feature>
<dbReference type="InterPro" id="IPR012429">
    <property type="entry name" value="HGSNAT_cat"/>
</dbReference>
<name>A0A8C5LQ93_9ANUR</name>
<reference evidence="4" key="1">
    <citation type="submission" date="2025-08" db="UniProtKB">
        <authorList>
            <consortium name="Ensembl"/>
        </authorList>
    </citation>
    <scope>IDENTIFICATION</scope>
</reference>
<dbReference type="PANTHER" id="PTHR31061">
    <property type="entry name" value="LD22376P"/>
    <property type="match status" value="1"/>
</dbReference>